<comment type="caution">
    <text evidence="10">The sequence shown here is derived from an EMBL/GenBank/DDBJ whole genome shotgun (WGS) entry which is preliminary data.</text>
</comment>
<comment type="function">
    <text evidence="8">Transfers the 4'-phosphopantetheine moiety from coenzyme A to a Ser of acyl-carrier-protein.</text>
</comment>
<dbReference type="AlphaFoldDB" id="A0A011NU74"/>
<keyword evidence="4 8" id="KW-0276">Fatty acid metabolism</keyword>
<feature type="binding site" evidence="8">
    <location>
        <position position="8"/>
    </location>
    <ligand>
        <name>Mg(2+)</name>
        <dbReference type="ChEBI" id="CHEBI:18420"/>
    </ligand>
</feature>
<dbReference type="PATRIC" id="fig|1454004.3.peg.3174"/>
<dbReference type="GO" id="GO:0005737">
    <property type="term" value="C:cytoplasm"/>
    <property type="evidence" value="ECO:0007669"/>
    <property type="project" value="UniProtKB-SubCell"/>
</dbReference>
<dbReference type="SUPFAM" id="SSF56214">
    <property type="entry name" value="4'-phosphopantetheinyl transferase"/>
    <property type="match status" value="1"/>
</dbReference>
<dbReference type="InterPro" id="IPR037143">
    <property type="entry name" value="4-PPantetheinyl_Trfase_dom_sf"/>
</dbReference>
<keyword evidence="3 8" id="KW-0479">Metal-binding</keyword>
<evidence type="ECO:0000256" key="8">
    <source>
        <dbReference type="HAMAP-Rule" id="MF_00101"/>
    </source>
</evidence>
<dbReference type="STRING" id="1454004.AW11_03075"/>
<evidence type="ECO:0000256" key="4">
    <source>
        <dbReference type="ARBA" id="ARBA00022832"/>
    </source>
</evidence>
<feature type="binding site" evidence="8">
    <location>
        <position position="57"/>
    </location>
    <ligand>
        <name>Mg(2+)</name>
        <dbReference type="ChEBI" id="CHEBI:18420"/>
    </ligand>
</feature>
<evidence type="ECO:0000256" key="2">
    <source>
        <dbReference type="ARBA" id="ARBA00022679"/>
    </source>
</evidence>
<keyword evidence="6 8" id="KW-0443">Lipid metabolism</keyword>
<comment type="cofactor">
    <cofactor evidence="8">
        <name>Mg(2+)</name>
        <dbReference type="ChEBI" id="CHEBI:18420"/>
    </cofactor>
</comment>
<dbReference type="EC" id="2.7.8.7" evidence="8"/>
<organism evidence="10 11">
    <name type="scientific">Accumulibacter regalis</name>
    <dbReference type="NCBI Taxonomy" id="522306"/>
    <lineage>
        <taxon>Bacteria</taxon>
        <taxon>Pseudomonadati</taxon>
        <taxon>Pseudomonadota</taxon>
        <taxon>Betaproteobacteria</taxon>
        <taxon>Candidatus Accumulibacter</taxon>
    </lineage>
</organism>
<protein>
    <recommendedName>
        <fullName evidence="8">Holo-[acyl-carrier-protein] synthase</fullName>
        <shortName evidence="8">Holo-ACP synthase</shortName>
        <ecNumber evidence="8">2.7.8.7</ecNumber>
    </recommendedName>
    <alternativeName>
        <fullName evidence="8">4'-phosphopantetheinyl transferase AcpS</fullName>
    </alternativeName>
</protein>
<evidence type="ECO:0000256" key="5">
    <source>
        <dbReference type="ARBA" id="ARBA00022842"/>
    </source>
</evidence>
<comment type="similarity">
    <text evidence="8">Belongs to the P-Pant transferase superfamily. AcpS family.</text>
</comment>
<dbReference type="Pfam" id="PF01648">
    <property type="entry name" value="ACPS"/>
    <property type="match status" value="1"/>
</dbReference>
<accession>A0A011NU74</accession>
<dbReference type="InterPro" id="IPR004568">
    <property type="entry name" value="Ppantetheine-prot_Trfase_dom"/>
</dbReference>
<proteinExistence type="inferred from homology"/>
<keyword evidence="2 8" id="KW-0808">Transferase</keyword>
<dbReference type="Proteomes" id="UP000022141">
    <property type="component" value="Unassembled WGS sequence"/>
</dbReference>
<name>A0A011NU74_ACCRE</name>
<feature type="domain" description="4'-phosphopantetheinyl transferase" evidence="9">
    <location>
        <begin position="4"/>
        <end position="120"/>
    </location>
</feature>
<evidence type="ECO:0000256" key="3">
    <source>
        <dbReference type="ARBA" id="ARBA00022723"/>
    </source>
</evidence>
<keyword evidence="1 8" id="KW-0444">Lipid biosynthesis</keyword>
<dbReference type="HAMAP" id="MF_00101">
    <property type="entry name" value="AcpS"/>
    <property type="match status" value="1"/>
</dbReference>
<dbReference type="InterPro" id="IPR008278">
    <property type="entry name" value="4-PPantetheinyl_Trfase_dom"/>
</dbReference>
<dbReference type="NCBIfam" id="TIGR00556">
    <property type="entry name" value="pantethn_trn"/>
    <property type="match status" value="1"/>
</dbReference>
<keyword evidence="11" id="KW-1185">Reference proteome</keyword>
<keyword evidence="5 8" id="KW-0460">Magnesium</keyword>
<dbReference type="InterPro" id="IPR002582">
    <property type="entry name" value="ACPS"/>
</dbReference>
<dbReference type="eggNOG" id="COG0736">
    <property type="taxonomic scope" value="Bacteria"/>
</dbReference>
<dbReference type="GO" id="GO:0008897">
    <property type="term" value="F:holo-[acyl-carrier-protein] synthase activity"/>
    <property type="evidence" value="ECO:0007669"/>
    <property type="project" value="UniProtKB-UniRule"/>
</dbReference>
<evidence type="ECO:0000256" key="1">
    <source>
        <dbReference type="ARBA" id="ARBA00022516"/>
    </source>
</evidence>
<evidence type="ECO:0000256" key="7">
    <source>
        <dbReference type="ARBA" id="ARBA00023160"/>
    </source>
</evidence>
<evidence type="ECO:0000313" key="11">
    <source>
        <dbReference type="Proteomes" id="UP000022141"/>
    </source>
</evidence>
<evidence type="ECO:0000259" key="9">
    <source>
        <dbReference type="Pfam" id="PF01648"/>
    </source>
</evidence>
<evidence type="ECO:0000256" key="6">
    <source>
        <dbReference type="ARBA" id="ARBA00023098"/>
    </source>
</evidence>
<comment type="subcellular location">
    <subcellularLocation>
        <location evidence="8">Cytoplasm</location>
    </subcellularLocation>
</comment>
<dbReference type="GO" id="GO:0000287">
    <property type="term" value="F:magnesium ion binding"/>
    <property type="evidence" value="ECO:0007669"/>
    <property type="project" value="UniProtKB-UniRule"/>
</dbReference>
<comment type="catalytic activity">
    <reaction evidence="8">
        <text>apo-[ACP] + CoA = holo-[ACP] + adenosine 3',5'-bisphosphate + H(+)</text>
        <dbReference type="Rhea" id="RHEA:12068"/>
        <dbReference type="Rhea" id="RHEA-COMP:9685"/>
        <dbReference type="Rhea" id="RHEA-COMP:9690"/>
        <dbReference type="ChEBI" id="CHEBI:15378"/>
        <dbReference type="ChEBI" id="CHEBI:29999"/>
        <dbReference type="ChEBI" id="CHEBI:57287"/>
        <dbReference type="ChEBI" id="CHEBI:58343"/>
        <dbReference type="ChEBI" id="CHEBI:64479"/>
        <dbReference type="EC" id="2.7.8.7"/>
    </reaction>
</comment>
<dbReference type="Gene3D" id="3.90.470.20">
    <property type="entry name" value="4'-phosphopantetheinyl transferase domain"/>
    <property type="match status" value="1"/>
</dbReference>
<reference evidence="10" key="1">
    <citation type="submission" date="2014-02" db="EMBL/GenBank/DDBJ databases">
        <title>Expanding our view of genomic diversity in Candidatus Accumulibacter clades.</title>
        <authorList>
            <person name="Skennerton C.T."/>
            <person name="Barr J.J."/>
            <person name="Slater F.R."/>
            <person name="Bond P.L."/>
            <person name="Tyson G.W."/>
        </authorList>
    </citation>
    <scope>NUCLEOTIDE SEQUENCE [LARGE SCALE GENOMIC DNA]</scope>
</reference>
<evidence type="ECO:0000313" key="10">
    <source>
        <dbReference type="EMBL" id="EXI86298.1"/>
    </source>
</evidence>
<sequence length="128" mass="13680">MIAGIGTDIVAVARLGGLYERHGQRALAKLLSARECTEFARAHQPARFLAKRFAAKEAFAKALGIGLRSPVTLPNIAVVHDSLGRPLFEYAAPLATLLAQRGLVAHLSISDENDYAVAFVIMEQAGTP</sequence>
<keyword evidence="8" id="KW-0963">Cytoplasm</keyword>
<dbReference type="NCBIfam" id="TIGR00516">
    <property type="entry name" value="acpS"/>
    <property type="match status" value="1"/>
</dbReference>
<gene>
    <name evidence="8 10" type="primary">acpS</name>
    <name evidence="10" type="ORF">AW11_03075</name>
</gene>
<keyword evidence="7 8" id="KW-0275">Fatty acid biosynthesis</keyword>
<dbReference type="GO" id="GO:0006633">
    <property type="term" value="P:fatty acid biosynthetic process"/>
    <property type="evidence" value="ECO:0007669"/>
    <property type="project" value="UniProtKB-UniRule"/>
</dbReference>
<dbReference type="EMBL" id="JEMY01000044">
    <property type="protein sequence ID" value="EXI86298.1"/>
    <property type="molecule type" value="Genomic_DNA"/>
</dbReference>